<gene>
    <name evidence="3" type="ORF">IQ247_15245</name>
</gene>
<dbReference type="SMART" id="SM00490">
    <property type="entry name" value="HELICc"/>
    <property type="match status" value="1"/>
</dbReference>
<sequence length="1151" mass="128157">MTATTPADIRRCLIDALQIDLVGPKPSDFERVEEILYQPPSMWYLTGFLVPYEASIEQRSDDAGNEELDRDGSRSATGDDENTPEAASARKAFFPSSMGLSFLVNQNTSKLNVTVQWGDYSPIPEEKEEKAETVLQSRTSGSWKRTPCEAELEIPLDTSLTVKNQTKYKTYKYEIPRSNGLYLIITNRSVNSSSCLPPGSRSIALFLVNNRRPVKDNKERDIGYIFQAQLTVDSSESFVPRPNPRGQSGDDWDESVAELQYRDVYEYVVGHNVSAVAHLNPDNSCNQICTAWIPTADVEKVVAAKVENVELGMEAIAKAPDAETVRNMLGNMVNNYTVWIAEQRSHIPTASPHREKIAKELLNRAEIASYRIASGLQALDDSKVLEAFQIANRAIATSIRQRSTHDTDKSPDELSPPKWRPFQLAFLLMNIAGIANPLHSDRELVDLLFFPTGGGKTEAYLGLAAFTLVLRRLTNPGINSAGLSVLMRYTLRLLTLDQLGRAATLVCALELERQNNPEKLGYHPFEIGLWVGMTATPNKMGKKGDGDQNSARARTIAFQNDSKSKPSPIPLENCPWCGERFNANSFQLLPNSDQPANLRVSCCNRKRHKNGQQQCVFRGNASLPIVAVDEAIYRRLPCFIIATIDKFANLPWIGQTAALFGRVTHYSNGDGFYGAADSTLQGHPLDKGKLLPPDLIIQDELHLISGPLGTMAGLYETAIDALSSREIDRKTIRPKIIASTATVRRATKQIRGLFGRDRVDVFPPPGPNRRDSFFAKTATVEERNPRTYVGVAAQGRSLKVVLLRTYLALLGASQKAWEAAGGKKNLDNPADPYMTLLGYFNSLRELGGSRRIVEDEVNSRLYGYGARKRENEASGLFANRKIDDEPCELTSRVSTSKVAETKRRLQQPFHESERVDVVLATNMISVGLDITRLGLMVVLGQPKTASEYIQATSRVGRDENKPGLVVTLLNIHRPRDRSHYERFQTWHAAFYRDVEATSVTPFSPRAVDRGIAGITVALARLGNQQMTAPIRAADIAQHRQQLDIVADIIAQRAEMHDAELDAIAAQNLRNQIRSRVIDLLNAWESIATEKGQLQYQQEVGSAPPLLYNFLDPELKNQKPEAQKFKAQRSLRDVEPVVNLWVVNPNNIEEEE</sequence>
<dbReference type="AlphaFoldDB" id="A0A8J7JTP2"/>
<dbReference type="PROSITE" id="PS51194">
    <property type="entry name" value="HELICASE_CTER"/>
    <property type="match status" value="1"/>
</dbReference>
<dbReference type="Gene3D" id="3.40.50.300">
    <property type="entry name" value="P-loop containing nucleotide triphosphate hydrolases"/>
    <property type="match status" value="1"/>
</dbReference>
<accession>A0A8J7JTP2</accession>
<evidence type="ECO:0000313" key="3">
    <source>
        <dbReference type="EMBL" id="MBE9214004.1"/>
    </source>
</evidence>
<dbReference type="EMBL" id="JADEWL010000047">
    <property type="protein sequence ID" value="MBE9214004.1"/>
    <property type="molecule type" value="Genomic_DNA"/>
</dbReference>
<dbReference type="Pfam" id="PF00271">
    <property type="entry name" value="Helicase_C"/>
    <property type="match status" value="1"/>
</dbReference>
<comment type="caution">
    <text evidence="3">The sequence shown here is derived from an EMBL/GenBank/DDBJ whole genome shotgun (WGS) entry which is preliminary data.</text>
</comment>
<keyword evidence="3" id="KW-0547">Nucleotide-binding</keyword>
<dbReference type="Proteomes" id="UP000620559">
    <property type="component" value="Unassembled WGS sequence"/>
</dbReference>
<keyword evidence="3" id="KW-0067">ATP-binding</keyword>
<keyword evidence="3" id="KW-0378">Hydrolase</keyword>
<dbReference type="NCBIfam" id="NF038325">
    <property type="entry name" value="DISARM_DrmAS"/>
    <property type="match status" value="1"/>
</dbReference>
<keyword evidence="3" id="KW-0347">Helicase</keyword>
<proteinExistence type="predicted"/>
<dbReference type="GO" id="GO:0004386">
    <property type="term" value="F:helicase activity"/>
    <property type="evidence" value="ECO:0007669"/>
    <property type="project" value="UniProtKB-KW"/>
</dbReference>
<evidence type="ECO:0000313" key="4">
    <source>
        <dbReference type="Proteomes" id="UP000620559"/>
    </source>
</evidence>
<organism evidence="3 4">
    <name type="scientific">Plectonema cf. radiosum LEGE 06105</name>
    <dbReference type="NCBI Taxonomy" id="945769"/>
    <lineage>
        <taxon>Bacteria</taxon>
        <taxon>Bacillati</taxon>
        <taxon>Cyanobacteriota</taxon>
        <taxon>Cyanophyceae</taxon>
        <taxon>Oscillatoriophycideae</taxon>
        <taxon>Oscillatoriales</taxon>
        <taxon>Microcoleaceae</taxon>
        <taxon>Plectonema</taxon>
    </lineage>
</organism>
<dbReference type="InterPro" id="IPR001650">
    <property type="entry name" value="Helicase_C-like"/>
</dbReference>
<evidence type="ECO:0000259" key="2">
    <source>
        <dbReference type="PROSITE" id="PS51194"/>
    </source>
</evidence>
<reference evidence="3" key="1">
    <citation type="submission" date="2020-10" db="EMBL/GenBank/DDBJ databases">
        <authorList>
            <person name="Castelo-Branco R."/>
            <person name="Eusebio N."/>
            <person name="Adriana R."/>
            <person name="Vieira A."/>
            <person name="Brugerolle De Fraissinette N."/>
            <person name="Rezende De Castro R."/>
            <person name="Schneider M.P."/>
            <person name="Vasconcelos V."/>
            <person name="Leao P.N."/>
        </authorList>
    </citation>
    <scope>NUCLEOTIDE SEQUENCE</scope>
    <source>
        <strain evidence="3">LEGE 06105</strain>
    </source>
</reference>
<keyword evidence="4" id="KW-1185">Reference proteome</keyword>
<evidence type="ECO:0000256" key="1">
    <source>
        <dbReference type="SAM" id="MobiDB-lite"/>
    </source>
</evidence>
<dbReference type="SUPFAM" id="SSF52540">
    <property type="entry name" value="P-loop containing nucleoside triphosphate hydrolases"/>
    <property type="match status" value="2"/>
</dbReference>
<name>A0A8J7JTP2_9CYAN</name>
<dbReference type="CDD" id="cd18785">
    <property type="entry name" value="SF2_C"/>
    <property type="match status" value="1"/>
</dbReference>
<protein>
    <submittedName>
        <fullName evidence="3">Helicase</fullName>
    </submittedName>
</protein>
<dbReference type="RefSeq" id="WP_193921386.1">
    <property type="nucleotide sequence ID" value="NZ_JADEWL010000047.1"/>
</dbReference>
<feature type="domain" description="Helicase C-terminal" evidence="2">
    <location>
        <begin position="825"/>
        <end position="1008"/>
    </location>
</feature>
<feature type="region of interest" description="Disordered" evidence="1">
    <location>
        <begin position="58"/>
        <end position="87"/>
    </location>
</feature>
<dbReference type="InterPro" id="IPR027417">
    <property type="entry name" value="P-loop_NTPase"/>
</dbReference>